<dbReference type="OrthoDB" id="2659841at2759"/>
<name>A0A9P6ZWG0_9AGAM</name>
<proteinExistence type="predicted"/>
<dbReference type="EMBL" id="JABBWD010000018">
    <property type="protein sequence ID" value="KAG1777967.1"/>
    <property type="molecule type" value="Genomic_DNA"/>
</dbReference>
<comment type="caution">
    <text evidence="1">The sequence shown here is derived from an EMBL/GenBank/DDBJ whole genome shotgun (WGS) entry which is preliminary data.</text>
</comment>
<reference evidence="1" key="1">
    <citation type="journal article" date="2020" name="New Phytol.">
        <title>Comparative genomics reveals dynamic genome evolution in host specialist ectomycorrhizal fungi.</title>
        <authorList>
            <person name="Lofgren L.A."/>
            <person name="Nguyen N.H."/>
            <person name="Vilgalys R."/>
            <person name="Ruytinx J."/>
            <person name="Liao H.L."/>
            <person name="Branco S."/>
            <person name="Kuo A."/>
            <person name="LaButti K."/>
            <person name="Lipzen A."/>
            <person name="Andreopoulos W."/>
            <person name="Pangilinan J."/>
            <person name="Riley R."/>
            <person name="Hundley H."/>
            <person name="Na H."/>
            <person name="Barry K."/>
            <person name="Grigoriev I.V."/>
            <person name="Stajich J.E."/>
            <person name="Kennedy P.G."/>
        </authorList>
    </citation>
    <scope>NUCLEOTIDE SEQUENCE</scope>
    <source>
        <strain evidence="1">DOB743</strain>
    </source>
</reference>
<organism evidence="1 2">
    <name type="scientific">Suillus placidus</name>
    <dbReference type="NCBI Taxonomy" id="48579"/>
    <lineage>
        <taxon>Eukaryota</taxon>
        <taxon>Fungi</taxon>
        <taxon>Dikarya</taxon>
        <taxon>Basidiomycota</taxon>
        <taxon>Agaricomycotina</taxon>
        <taxon>Agaricomycetes</taxon>
        <taxon>Agaricomycetidae</taxon>
        <taxon>Boletales</taxon>
        <taxon>Suillineae</taxon>
        <taxon>Suillaceae</taxon>
        <taxon>Suillus</taxon>
    </lineage>
</organism>
<gene>
    <name evidence="1" type="ORF">EV702DRAFT_947624</name>
</gene>
<evidence type="ECO:0000313" key="2">
    <source>
        <dbReference type="Proteomes" id="UP000714275"/>
    </source>
</evidence>
<accession>A0A9P6ZWG0</accession>
<dbReference type="AlphaFoldDB" id="A0A9P6ZWG0"/>
<keyword evidence="2" id="KW-1185">Reference proteome</keyword>
<evidence type="ECO:0000313" key="1">
    <source>
        <dbReference type="EMBL" id="KAG1777967.1"/>
    </source>
</evidence>
<sequence>MALSESDVPRIQHILAVALKRGSSIHQIINTLKDAIAGTYHPRGYSGDDLDIAMLAYRLGGRQLLYAFSRRLGLPSLRTLQTHHTFTSISPTIGSITTEQFDANIKTLILIPSQSTVVPRRGHSLMMDEIALEERASHHRASNSVIGLCHAHSHLVDPTLHTYDSALHIAEKLTEGLIHLGKEMSVLAVGSFGDDVIFPILAAPTCKCENAEMMISIFTLAIDRWRETGAEEHLGPIFSVATDGDSMWRAAGHSMFLKTNLPTTSRLYGTLSHMQGLNLATGDYEITLDFDLKHILKRWCTLLRTRKGMKLSNGHSITSAVLAHYLAWLPHMDESSVTKLLNPDDPQDVPRAVELMQAIIALSKFNIDTITGDVGMCADMSSIKSLGTILESLLLPFIDVTLSLQQQVTYLSRYAHLTFTFFRLYRSAFMPHVLYYDSQTMVKNVCFCIAKQQKLD</sequence>
<protein>
    <submittedName>
        <fullName evidence="1">Uncharacterized protein</fullName>
    </submittedName>
</protein>
<dbReference type="Proteomes" id="UP000714275">
    <property type="component" value="Unassembled WGS sequence"/>
</dbReference>
<feature type="non-terminal residue" evidence="1">
    <location>
        <position position="1"/>
    </location>
</feature>